<proteinExistence type="predicted"/>
<organism evidence="2 3">
    <name type="scientific">Streptomyces luteireticuli</name>
    <dbReference type="NCBI Taxonomy" id="173858"/>
    <lineage>
        <taxon>Bacteria</taxon>
        <taxon>Bacillati</taxon>
        <taxon>Actinomycetota</taxon>
        <taxon>Actinomycetes</taxon>
        <taxon>Kitasatosporales</taxon>
        <taxon>Streptomycetaceae</taxon>
        <taxon>Streptomyces</taxon>
    </lineage>
</organism>
<comment type="caution">
    <text evidence="2">The sequence shown here is derived from an EMBL/GenBank/DDBJ whole genome shotgun (WGS) entry which is preliminary data.</text>
</comment>
<accession>A0ABN0Y9H2</accession>
<reference evidence="2 3" key="1">
    <citation type="journal article" date="2019" name="Int. J. Syst. Evol. Microbiol.">
        <title>The Global Catalogue of Microorganisms (GCM) 10K type strain sequencing project: providing services to taxonomists for standard genome sequencing and annotation.</title>
        <authorList>
            <consortium name="The Broad Institute Genomics Platform"/>
            <consortium name="The Broad Institute Genome Sequencing Center for Infectious Disease"/>
            <person name="Wu L."/>
            <person name="Ma J."/>
        </authorList>
    </citation>
    <scope>NUCLEOTIDE SEQUENCE [LARGE SCALE GENOMIC DNA]</scope>
    <source>
        <strain evidence="2 3">JCM 4788</strain>
    </source>
</reference>
<evidence type="ECO:0000313" key="3">
    <source>
        <dbReference type="Proteomes" id="UP001500879"/>
    </source>
</evidence>
<keyword evidence="3" id="KW-1185">Reference proteome</keyword>
<dbReference type="Proteomes" id="UP001500879">
    <property type="component" value="Unassembled WGS sequence"/>
</dbReference>
<protein>
    <submittedName>
        <fullName evidence="2">Uncharacterized protein</fullName>
    </submittedName>
</protein>
<feature type="region of interest" description="Disordered" evidence="1">
    <location>
        <begin position="31"/>
        <end position="58"/>
    </location>
</feature>
<evidence type="ECO:0000256" key="1">
    <source>
        <dbReference type="SAM" id="MobiDB-lite"/>
    </source>
</evidence>
<dbReference type="EMBL" id="BAAABX010000006">
    <property type="protein sequence ID" value="GAA0387513.1"/>
    <property type="molecule type" value="Genomic_DNA"/>
</dbReference>
<name>A0ABN0Y9H2_9ACTN</name>
<sequence>MVLPQLFGSAYIETVVAVVRQLNFCKAAGQIQPHDKGSQNGHGQGNCHDSRGAEPGSS</sequence>
<gene>
    <name evidence="2" type="ORF">GCM10010357_05310</name>
</gene>
<evidence type="ECO:0000313" key="2">
    <source>
        <dbReference type="EMBL" id="GAA0387513.1"/>
    </source>
</evidence>